<dbReference type="PANTHER" id="PTHR38603:SF1">
    <property type="entry name" value="CHAPERONE NAPD"/>
    <property type="match status" value="1"/>
</dbReference>
<evidence type="ECO:0000256" key="3">
    <source>
        <dbReference type="ARBA" id="ARBA00023186"/>
    </source>
</evidence>
<evidence type="ECO:0000256" key="1">
    <source>
        <dbReference type="ARBA" id="ARBA00004496"/>
    </source>
</evidence>
<comment type="similarity">
    <text evidence="4">Belongs to the NapD family.</text>
</comment>
<name>A0ABY3ETS4_9BURK</name>
<gene>
    <name evidence="4" type="primary">napD</name>
    <name evidence="6" type="ORF">FGG12_01155</name>
</gene>
<reference evidence="6 7" key="1">
    <citation type="submission" date="2019-05" db="EMBL/GenBank/DDBJ databases">
        <title>Whole genome sequence analysis of Cupriavidus campinensis S14E4C strain.</title>
        <authorList>
            <person name="Abbaszade G."/>
            <person name="Szabo A."/>
            <person name="Toumi M."/>
            <person name="Toth E."/>
        </authorList>
    </citation>
    <scope>NUCLEOTIDE SEQUENCE [LARGE SCALE GENOMIC DNA]</scope>
    <source>
        <strain evidence="6 7">S14E4C</strain>
    </source>
</reference>
<dbReference type="Pfam" id="PF03927">
    <property type="entry name" value="NapD"/>
    <property type="match status" value="1"/>
</dbReference>
<evidence type="ECO:0000313" key="6">
    <source>
        <dbReference type="EMBL" id="TSP14300.1"/>
    </source>
</evidence>
<proteinExistence type="inferred from homology"/>
<dbReference type="RefSeq" id="WP_144195362.1">
    <property type="nucleotide sequence ID" value="NZ_CAJPVH010000018.1"/>
</dbReference>
<dbReference type="Gene3D" id="3.30.70.920">
    <property type="match status" value="1"/>
</dbReference>
<keyword evidence="7" id="KW-1185">Reference proteome</keyword>
<evidence type="ECO:0000313" key="7">
    <source>
        <dbReference type="Proteomes" id="UP000318943"/>
    </source>
</evidence>
<comment type="caution">
    <text evidence="6">The sequence shown here is derived from an EMBL/GenBank/DDBJ whole genome shotgun (WGS) entry which is preliminary data.</text>
</comment>
<dbReference type="PANTHER" id="PTHR38603">
    <property type="entry name" value="CHAPERONE NAPD"/>
    <property type="match status" value="1"/>
</dbReference>
<dbReference type="EMBL" id="VCIZ01000001">
    <property type="protein sequence ID" value="TSP14300.1"/>
    <property type="molecule type" value="Genomic_DNA"/>
</dbReference>
<keyword evidence="2 4" id="KW-0963">Cytoplasm</keyword>
<dbReference type="Proteomes" id="UP000318943">
    <property type="component" value="Unassembled WGS sequence"/>
</dbReference>
<dbReference type="InterPro" id="IPR005623">
    <property type="entry name" value="Chaperone_NapD_NO3_reduct"/>
</dbReference>
<evidence type="ECO:0000256" key="4">
    <source>
        <dbReference type="HAMAP-Rule" id="MF_02200"/>
    </source>
</evidence>
<organism evidence="6 7">
    <name type="scientific">Cupriavidus campinensis</name>
    <dbReference type="NCBI Taxonomy" id="151783"/>
    <lineage>
        <taxon>Bacteria</taxon>
        <taxon>Pseudomonadati</taxon>
        <taxon>Pseudomonadota</taxon>
        <taxon>Betaproteobacteria</taxon>
        <taxon>Burkholderiales</taxon>
        <taxon>Burkholderiaceae</taxon>
        <taxon>Cupriavidus</taxon>
    </lineage>
</organism>
<comment type="subcellular location">
    <subcellularLocation>
        <location evidence="1 4">Cytoplasm</location>
    </subcellularLocation>
</comment>
<protein>
    <recommendedName>
        <fullName evidence="4">Chaperone NapD</fullName>
    </recommendedName>
    <alternativeName>
        <fullName evidence="4">NapA signal peptide-binding chaperone NapD</fullName>
    </alternativeName>
</protein>
<evidence type="ECO:0000256" key="5">
    <source>
        <dbReference type="SAM" id="MobiDB-lite"/>
    </source>
</evidence>
<evidence type="ECO:0000256" key="2">
    <source>
        <dbReference type="ARBA" id="ARBA00022490"/>
    </source>
</evidence>
<accession>A0ABY3ETS4</accession>
<dbReference type="HAMAP" id="MF_02200">
    <property type="entry name" value="NapD"/>
    <property type="match status" value="1"/>
</dbReference>
<comment type="subunit">
    <text evidence="4">Interacts with the cytoplasmic NapA precursor.</text>
</comment>
<sequence>MPGTTHSPPEPPRPTAQPGEAGSPSSEPGTDGADGVFDAQQWHIAGVLVHTQPASLDAVRGAIAGLAGAEIHAASDAGKLVVTLEAPTSRAIAAHLTFLHQLDGVLAATLVYQHNEDACDMDTEIVDESHSPGLY</sequence>
<keyword evidence="3 4" id="KW-0143">Chaperone</keyword>
<feature type="region of interest" description="Disordered" evidence="5">
    <location>
        <begin position="1"/>
        <end position="36"/>
    </location>
</feature>
<comment type="function">
    <text evidence="4">Chaperone for NapA, the catalytic subunit of the periplasmic nitrate reductase. It binds directly and specifically to the twin-arginine signal peptide of NapA, preventing premature interaction with the Tat translocase and premature export.</text>
</comment>